<dbReference type="Gene3D" id="3.40.50.1820">
    <property type="entry name" value="alpha/beta hydrolase"/>
    <property type="match status" value="1"/>
</dbReference>
<feature type="domain" description="Peptidase S33 tripeptidyl aminopeptidase-like C-terminal" evidence="5">
    <location>
        <begin position="406"/>
        <end position="509"/>
    </location>
</feature>
<organism evidence="6 7">
    <name type="scientific">Clathrospora elynae</name>
    <dbReference type="NCBI Taxonomy" id="706981"/>
    <lineage>
        <taxon>Eukaryota</taxon>
        <taxon>Fungi</taxon>
        <taxon>Dikarya</taxon>
        <taxon>Ascomycota</taxon>
        <taxon>Pezizomycotina</taxon>
        <taxon>Dothideomycetes</taxon>
        <taxon>Pleosporomycetidae</taxon>
        <taxon>Pleosporales</taxon>
        <taxon>Diademaceae</taxon>
        <taxon>Clathrospora</taxon>
    </lineage>
</organism>
<evidence type="ECO:0000259" key="4">
    <source>
        <dbReference type="Pfam" id="PF00561"/>
    </source>
</evidence>
<comment type="similarity">
    <text evidence="1">Belongs to the peptidase S33 family.</text>
</comment>
<dbReference type="AlphaFoldDB" id="A0A6A5S6E6"/>
<feature type="signal peptide" evidence="3">
    <location>
        <begin position="1"/>
        <end position="17"/>
    </location>
</feature>
<evidence type="ECO:0000313" key="6">
    <source>
        <dbReference type="EMBL" id="KAF1935170.1"/>
    </source>
</evidence>
<dbReference type="SUPFAM" id="SSF53474">
    <property type="entry name" value="alpha/beta-Hydrolases"/>
    <property type="match status" value="1"/>
</dbReference>
<dbReference type="OrthoDB" id="425534at2759"/>
<dbReference type="Pfam" id="PF08386">
    <property type="entry name" value="Abhydrolase_4"/>
    <property type="match status" value="1"/>
</dbReference>
<evidence type="ECO:0000259" key="5">
    <source>
        <dbReference type="Pfam" id="PF08386"/>
    </source>
</evidence>
<keyword evidence="3" id="KW-0732">Signal</keyword>
<feature type="chain" id="PRO_5025515973" evidence="3">
    <location>
        <begin position="18"/>
        <end position="515"/>
    </location>
</feature>
<dbReference type="InterPro" id="IPR013595">
    <property type="entry name" value="Pept_S33_TAP-like_C"/>
</dbReference>
<dbReference type="PANTHER" id="PTHR43248:SF30">
    <property type="entry name" value="AB HYDROLASE-1 DOMAIN-CONTAINING PROTEIN"/>
    <property type="match status" value="1"/>
</dbReference>
<evidence type="ECO:0000256" key="2">
    <source>
        <dbReference type="ARBA" id="ARBA00022801"/>
    </source>
</evidence>
<dbReference type="PANTHER" id="PTHR43248">
    <property type="entry name" value="2-SUCCINYL-6-HYDROXY-2,4-CYCLOHEXADIENE-1-CARBOXYLATE SYNTHASE"/>
    <property type="match status" value="1"/>
</dbReference>
<dbReference type="Pfam" id="PF00561">
    <property type="entry name" value="Abhydrolase_1"/>
    <property type="match status" value="1"/>
</dbReference>
<dbReference type="EMBL" id="ML976304">
    <property type="protein sequence ID" value="KAF1935170.1"/>
    <property type="molecule type" value="Genomic_DNA"/>
</dbReference>
<gene>
    <name evidence="6" type="ORF">EJ02DRAFT_460604</name>
</gene>
<proteinExistence type="inferred from homology"/>
<feature type="domain" description="AB hydrolase-1" evidence="4">
    <location>
        <begin position="79"/>
        <end position="268"/>
    </location>
</feature>
<dbReference type="GO" id="GO:0016787">
    <property type="term" value="F:hydrolase activity"/>
    <property type="evidence" value="ECO:0007669"/>
    <property type="project" value="UniProtKB-KW"/>
</dbReference>
<sequence>MFLETFAVSTLLFLASAAPTELQRSTNGIKWSNCYNQSVPLKCANLSVPVDWNNPKGQHFNLFITKIPARGPSPRIGSLFFQPGGPGSAVSEGMVPGGKYLNFWAQESKTTEVFDFIAIDPRGTGKSNPVRCNSTIWNKAGELTLFPETKEAYDQMATQWQEFGKSCLDLTGPFLKYVDTISAVKDYEAVRVALGNEPMTLLGQSYGAQFGAQYAEVFPDNIRAIALDGILDHSQINSDDVWETESKGFEDTLNQFFNWCKSNSTCALHNEKDLPAYFDRLINNANEYPISYTPEGCADDSCKQMITGSDIAGALQSFLILPNGEGPFDVSPGWAGLAQLLQIAVETNNFDVFASSALTTNTAESYSHTAIICADWNFSQENTTYAKYQNAIKIGKTMSPHTRGAGDFWTMKAVCQNWPVAPRNPPHEIITFKKSAKKLKTPILLVNAYHDPETNYAWAISMQKQLGDANSVLLSRNGSGHTSYYQSGAVTDAIDNYLIHLKVPAPGTVLRNDGI</sequence>
<accession>A0A6A5S6E6</accession>
<keyword evidence="2" id="KW-0378">Hydrolase</keyword>
<protein>
    <submittedName>
        <fullName evidence="6">Uncharacterized protein</fullName>
    </submittedName>
</protein>
<dbReference type="InterPro" id="IPR029058">
    <property type="entry name" value="AB_hydrolase_fold"/>
</dbReference>
<dbReference type="InterPro" id="IPR051601">
    <property type="entry name" value="Serine_prot/Carboxylest_S33"/>
</dbReference>
<evidence type="ECO:0000256" key="1">
    <source>
        <dbReference type="ARBA" id="ARBA00010088"/>
    </source>
</evidence>
<dbReference type="InterPro" id="IPR000073">
    <property type="entry name" value="AB_hydrolase_1"/>
</dbReference>
<evidence type="ECO:0000313" key="7">
    <source>
        <dbReference type="Proteomes" id="UP000800038"/>
    </source>
</evidence>
<evidence type="ECO:0000256" key="3">
    <source>
        <dbReference type="SAM" id="SignalP"/>
    </source>
</evidence>
<reference evidence="6" key="1">
    <citation type="journal article" date="2020" name="Stud. Mycol.">
        <title>101 Dothideomycetes genomes: a test case for predicting lifestyles and emergence of pathogens.</title>
        <authorList>
            <person name="Haridas S."/>
            <person name="Albert R."/>
            <person name="Binder M."/>
            <person name="Bloem J."/>
            <person name="Labutti K."/>
            <person name="Salamov A."/>
            <person name="Andreopoulos B."/>
            <person name="Baker S."/>
            <person name="Barry K."/>
            <person name="Bills G."/>
            <person name="Bluhm B."/>
            <person name="Cannon C."/>
            <person name="Castanera R."/>
            <person name="Culley D."/>
            <person name="Daum C."/>
            <person name="Ezra D."/>
            <person name="Gonzalez J."/>
            <person name="Henrissat B."/>
            <person name="Kuo A."/>
            <person name="Liang C."/>
            <person name="Lipzen A."/>
            <person name="Lutzoni F."/>
            <person name="Magnuson J."/>
            <person name="Mondo S."/>
            <person name="Nolan M."/>
            <person name="Ohm R."/>
            <person name="Pangilinan J."/>
            <person name="Park H.-J."/>
            <person name="Ramirez L."/>
            <person name="Alfaro M."/>
            <person name="Sun H."/>
            <person name="Tritt A."/>
            <person name="Yoshinaga Y."/>
            <person name="Zwiers L.-H."/>
            <person name="Turgeon B."/>
            <person name="Goodwin S."/>
            <person name="Spatafora J."/>
            <person name="Crous P."/>
            <person name="Grigoriev I."/>
        </authorList>
    </citation>
    <scope>NUCLEOTIDE SEQUENCE</scope>
    <source>
        <strain evidence="6">CBS 161.51</strain>
    </source>
</reference>
<keyword evidence="7" id="KW-1185">Reference proteome</keyword>
<name>A0A6A5S6E6_9PLEO</name>
<dbReference type="Proteomes" id="UP000800038">
    <property type="component" value="Unassembled WGS sequence"/>
</dbReference>